<gene>
    <name evidence="1" type="ordered locus">Arnit_2790</name>
</gene>
<dbReference type="RefSeq" id="WP_013136583.1">
    <property type="nucleotide sequence ID" value="NC_014166.1"/>
</dbReference>
<keyword evidence="2" id="KW-1185">Reference proteome</keyword>
<dbReference type="Gene3D" id="3.30.310.70">
    <property type="entry name" value="TT1751-like domain"/>
    <property type="match status" value="1"/>
</dbReference>
<evidence type="ECO:0000313" key="1">
    <source>
        <dbReference type="EMBL" id="ADG94438.1"/>
    </source>
</evidence>
<dbReference type="EMBL" id="CP001999">
    <property type="protein sequence ID" value="ADG94438.1"/>
    <property type="molecule type" value="Genomic_DNA"/>
</dbReference>
<dbReference type="InterPro" id="IPR035923">
    <property type="entry name" value="TT1751-like_sf"/>
</dbReference>
<organism evidence="1 2">
    <name type="scientific">Arcobacter nitrofigilis (strain ATCC 33309 / DSM 7299 / CCUG 15893 / LMG 7604 / NCTC 12251 / CI)</name>
    <name type="common">Campylobacter nitrofigilis</name>
    <dbReference type="NCBI Taxonomy" id="572480"/>
    <lineage>
        <taxon>Bacteria</taxon>
        <taxon>Pseudomonadati</taxon>
        <taxon>Campylobacterota</taxon>
        <taxon>Epsilonproteobacteria</taxon>
        <taxon>Campylobacterales</taxon>
        <taxon>Arcobacteraceae</taxon>
        <taxon>Arcobacter</taxon>
    </lineage>
</organism>
<evidence type="ECO:0008006" key="3">
    <source>
        <dbReference type="Google" id="ProtNLM"/>
    </source>
</evidence>
<accession>D5V718</accession>
<dbReference type="HOGENOM" id="CLU_1718562_0_0_7"/>
<evidence type="ECO:0000313" key="2">
    <source>
        <dbReference type="Proteomes" id="UP000000939"/>
    </source>
</evidence>
<name>D5V718_ARCNC</name>
<dbReference type="KEGG" id="ant:Arnit_2790"/>
<dbReference type="AlphaFoldDB" id="D5V718"/>
<protein>
    <recommendedName>
        <fullName evidence="3">DUF302 domain-containing protein</fullName>
    </recommendedName>
</protein>
<proteinExistence type="predicted"/>
<dbReference type="OrthoDB" id="5344014at2"/>
<dbReference type="Proteomes" id="UP000000939">
    <property type="component" value="Chromosome"/>
</dbReference>
<dbReference type="STRING" id="572480.Arnit_2790"/>
<sequence length="152" mass="17682">MKAFFLFSLLFCFLNADYKIIENKNLFLVEVTNSSFEKDLVDLKDEISYEGFTIVYELNLAKATNELATFLKEKGVLKKGINLGICKSSFTLQMVKENFNNINYCPLAISIYKKDKNKTYISYKFYKTFKDNDKIANKINETLKKLILDSLE</sequence>
<dbReference type="SUPFAM" id="SSF103247">
    <property type="entry name" value="TT1751-like"/>
    <property type="match status" value="1"/>
</dbReference>
<reference evidence="1 2" key="1">
    <citation type="journal article" date="2010" name="Stand. Genomic Sci.">
        <title>Complete genome sequence of Arcobacter nitrofigilis type strain (CI).</title>
        <authorList>
            <person name="Pati A."/>
            <person name="Gronow S."/>
            <person name="Lapidus A."/>
            <person name="Copeland A."/>
            <person name="Glavina Del Rio T."/>
            <person name="Nolan M."/>
            <person name="Lucas S."/>
            <person name="Tice H."/>
            <person name="Cheng J.F."/>
            <person name="Han C."/>
            <person name="Chertkov O."/>
            <person name="Bruce D."/>
            <person name="Tapia R."/>
            <person name="Goodwin L."/>
            <person name="Pitluck S."/>
            <person name="Liolios K."/>
            <person name="Ivanova N."/>
            <person name="Mavromatis K."/>
            <person name="Chen A."/>
            <person name="Palaniappan K."/>
            <person name="Land M."/>
            <person name="Hauser L."/>
            <person name="Chang Y.J."/>
            <person name="Jeffries C.D."/>
            <person name="Detter J.C."/>
            <person name="Rohde M."/>
            <person name="Goker M."/>
            <person name="Bristow J."/>
            <person name="Eisen J.A."/>
            <person name="Markowitz V."/>
            <person name="Hugenholtz P."/>
            <person name="Klenk H.P."/>
            <person name="Kyrpides N.C."/>
        </authorList>
    </citation>
    <scope>NUCLEOTIDE SEQUENCE [LARGE SCALE GENOMIC DNA]</scope>
    <source>
        <strain evidence="2">ATCC 33309 / DSM 7299 / CCUG 15893 / LMG 7604 / NCTC 12251 / CI</strain>
    </source>
</reference>